<dbReference type="PROSITE" id="PS51885">
    <property type="entry name" value="NEPRILYSIN"/>
    <property type="match status" value="1"/>
</dbReference>
<comment type="similarity">
    <text evidence="3">Belongs to the peptidase M13 family.</text>
</comment>
<evidence type="ECO:0000256" key="7">
    <source>
        <dbReference type="ARBA" id="ARBA00022833"/>
    </source>
</evidence>
<keyword evidence="5" id="KW-0479">Metal-binding</keyword>
<dbReference type="Proteomes" id="UP000694866">
    <property type="component" value="Unplaced"/>
</dbReference>
<dbReference type="Pfam" id="PF01431">
    <property type="entry name" value="Peptidase_M13"/>
    <property type="match status" value="1"/>
</dbReference>
<feature type="region of interest" description="Disordered" evidence="9">
    <location>
        <begin position="276"/>
        <end position="316"/>
    </location>
</feature>
<feature type="domain" description="Peptidase M13 C-terminal" evidence="11">
    <location>
        <begin position="761"/>
        <end position="967"/>
    </location>
</feature>
<feature type="compositionally biased region" description="Polar residues" evidence="9">
    <location>
        <begin position="113"/>
        <end position="134"/>
    </location>
</feature>
<dbReference type="GO" id="GO:0046872">
    <property type="term" value="F:metal ion binding"/>
    <property type="evidence" value="ECO:0007669"/>
    <property type="project" value="UniProtKB-KW"/>
</dbReference>
<dbReference type="GO" id="GO:0016485">
    <property type="term" value="P:protein processing"/>
    <property type="evidence" value="ECO:0007669"/>
    <property type="project" value="TreeGrafter"/>
</dbReference>
<protein>
    <submittedName>
        <fullName evidence="14">Endothelin-converting enzyme-like 1 isoform X1</fullName>
    </submittedName>
</protein>
<evidence type="ECO:0000259" key="11">
    <source>
        <dbReference type="Pfam" id="PF01431"/>
    </source>
</evidence>
<evidence type="ECO:0000256" key="3">
    <source>
        <dbReference type="ARBA" id="ARBA00007357"/>
    </source>
</evidence>
<keyword evidence="13" id="KW-1185">Reference proteome</keyword>
<keyword evidence="4" id="KW-0645">Protease</keyword>
<keyword evidence="10" id="KW-0472">Membrane</keyword>
<keyword evidence="10" id="KW-1133">Transmembrane helix</keyword>
<evidence type="ECO:0000256" key="2">
    <source>
        <dbReference type="ARBA" id="ARBA00004401"/>
    </source>
</evidence>
<feature type="region of interest" description="Disordered" evidence="9">
    <location>
        <begin position="1"/>
        <end position="22"/>
    </location>
</feature>
<evidence type="ECO:0000256" key="6">
    <source>
        <dbReference type="ARBA" id="ARBA00022801"/>
    </source>
</evidence>
<evidence type="ECO:0000256" key="1">
    <source>
        <dbReference type="ARBA" id="ARBA00001947"/>
    </source>
</evidence>
<gene>
    <name evidence="14" type="primary">LOC105264163</name>
</gene>
<dbReference type="GO" id="GO:0004222">
    <property type="term" value="F:metalloendopeptidase activity"/>
    <property type="evidence" value="ECO:0007669"/>
    <property type="project" value="InterPro"/>
</dbReference>
<dbReference type="Gene3D" id="1.10.1380.10">
    <property type="entry name" value="Neutral endopeptidase , domain2"/>
    <property type="match status" value="1"/>
</dbReference>
<dbReference type="GeneID" id="105264163"/>
<dbReference type="RefSeq" id="XP_011299137.1">
    <property type="nucleotide sequence ID" value="XM_011300835.1"/>
</dbReference>
<dbReference type="Pfam" id="PF05649">
    <property type="entry name" value="Peptidase_M13_N"/>
    <property type="match status" value="1"/>
</dbReference>
<keyword evidence="6" id="KW-0378">Hydrolase</keyword>
<keyword evidence="7" id="KW-0862">Zinc</keyword>
<feature type="transmembrane region" description="Helical" evidence="10">
    <location>
        <begin position="30"/>
        <end position="54"/>
    </location>
</feature>
<dbReference type="PANTHER" id="PTHR11733:SF240">
    <property type="entry name" value="GH14155P-RELATED"/>
    <property type="match status" value="1"/>
</dbReference>
<evidence type="ECO:0000313" key="13">
    <source>
        <dbReference type="Proteomes" id="UP000694866"/>
    </source>
</evidence>
<evidence type="ECO:0000256" key="10">
    <source>
        <dbReference type="SAM" id="Phobius"/>
    </source>
</evidence>
<dbReference type="InterPro" id="IPR018497">
    <property type="entry name" value="Peptidase_M13_C"/>
</dbReference>
<feature type="region of interest" description="Disordered" evidence="9">
    <location>
        <begin position="113"/>
        <end position="234"/>
    </location>
</feature>
<dbReference type="InterPro" id="IPR042089">
    <property type="entry name" value="Peptidase_M13_dom_2"/>
</dbReference>
<evidence type="ECO:0000256" key="5">
    <source>
        <dbReference type="ARBA" id="ARBA00022723"/>
    </source>
</evidence>
<dbReference type="AlphaFoldDB" id="A0A9R1SXV7"/>
<accession>A0A9R1SXV7</accession>
<evidence type="ECO:0000256" key="8">
    <source>
        <dbReference type="ARBA" id="ARBA00023049"/>
    </source>
</evidence>
<feature type="compositionally biased region" description="Low complexity" evidence="9">
    <location>
        <begin position="197"/>
        <end position="233"/>
    </location>
</feature>
<keyword evidence="8" id="KW-0482">Metalloprotease</keyword>
<dbReference type="InterPro" id="IPR008753">
    <property type="entry name" value="Peptidase_M13_N"/>
</dbReference>
<dbReference type="KEGG" id="fas:105264163"/>
<dbReference type="Gene3D" id="3.40.390.10">
    <property type="entry name" value="Collagenase (Catalytic Domain)"/>
    <property type="match status" value="1"/>
</dbReference>
<comment type="cofactor">
    <cofactor evidence="1">
        <name>Zn(2+)</name>
        <dbReference type="ChEBI" id="CHEBI:29105"/>
    </cofactor>
</comment>
<keyword evidence="10" id="KW-0812">Transmembrane</keyword>
<evidence type="ECO:0000259" key="12">
    <source>
        <dbReference type="Pfam" id="PF05649"/>
    </source>
</evidence>
<organism evidence="13 14">
    <name type="scientific">Fopius arisanus</name>
    <dbReference type="NCBI Taxonomy" id="64838"/>
    <lineage>
        <taxon>Eukaryota</taxon>
        <taxon>Metazoa</taxon>
        <taxon>Ecdysozoa</taxon>
        <taxon>Arthropoda</taxon>
        <taxon>Hexapoda</taxon>
        <taxon>Insecta</taxon>
        <taxon>Pterygota</taxon>
        <taxon>Neoptera</taxon>
        <taxon>Endopterygota</taxon>
        <taxon>Hymenoptera</taxon>
        <taxon>Apocrita</taxon>
        <taxon>Ichneumonoidea</taxon>
        <taxon>Braconidae</taxon>
        <taxon>Opiinae</taxon>
        <taxon>Fopius</taxon>
    </lineage>
</organism>
<evidence type="ECO:0000256" key="9">
    <source>
        <dbReference type="SAM" id="MobiDB-lite"/>
    </source>
</evidence>
<dbReference type="InterPro" id="IPR000718">
    <property type="entry name" value="Peptidase_M13"/>
</dbReference>
<comment type="subcellular location">
    <subcellularLocation>
        <location evidence="2">Cell membrane</location>
        <topology evidence="2">Single-pass type II membrane protein</topology>
    </subcellularLocation>
</comment>
<name>A0A9R1SXV7_9HYME</name>
<proteinExistence type="inferred from homology"/>
<evidence type="ECO:0000313" key="14">
    <source>
        <dbReference type="RefSeq" id="XP_011299137.1"/>
    </source>
</evidence>
<dbReference type="OrthoDB" id="5808441at2759"/>
<evidence type="ECO:0000256" key="4">
    <source>
        <dbReference type="ARBA" id="ARBA00022670"/>
    </source>
</evidence>
<feature type="compositionally biased region" description="Polar residues" evidence="9">
    <location>
        <begin position="177"/>
        <end position="196"/>
    </location>
</feature>
<reference evidence="14" key="1">
    <citation type="submission" date="2025-08" db="UniProtKB">
        <authorList>
            <consortium name="RefSeq"/>
        </authorList>
    </citation>
    <scope>IDENTIFICATION</scope>
    <source>
        <strain evidence="14">USDA-PBARC FA_bdor</strain>
        <tissue evidence="14">Whole organism</tissue>
    </source>
</reference>
<feature type="compositionally biased region" description="Low complexity" evidence="9">
    <location>
        <begin position="157"/>
        <end position="176"/>
    </location>
</feature>
<feature type="compositionally biased region" description="Polar residues" evidence="9">
    <location>
        <begin position="64"/>
        <end position="80"/>
    </location>
</feature>
<dbReference type="PANTHER" id="PTHR11733">
    <property type="entry name" value="ZINC METALLOPROTEASE FAMILY M13 NEPRILYSIN-RELATED"/>
    <property type="match status" value="1"/>
</dbReference>
<feature type="region of interest" description="Disordered" evidence="9">
    <location>
        <begin position="58"/>
        <end position="80"/>
    </location>
</feature>
<feature type="domain" description="Peptidase M13 N-terminal" evidence="12">
    <location>
        <begin position="338"/>
        <end position="697"/>
    </location>
</feature>
<sequence>MPSGTYQVSHCEENSPPEGRNRKKFRDRYYTKWTILLLTFAVVVLLIIAISWPFDRSSKEKSDNVQSPNERYQGSQNPAAITTRADIEFISSTSSGIGESSDRSGRYRGFTTETAVSSSTINPETKNNNYTSRTIDPGTPGDIFMSPTIEDTYQPLETSTSPTESSTSPAVVPSAEFESTTEYYDEQSITPGGTTISEEFYSSTEASESFSDSSQSSSGADTTSSSADPSTTRATRDFTSLKRLIVAKYFGNDSSTTEDPSNDNWLDDLNMKTSTEETITVKEAETSTGSTTSTPEYNRDVTPPPEDSKPLGNSTTCTGKCRQQFSKMMAWMNHSANPCEDFYEFACGGLEADPEMIIITPEERALSVIKKQMLREITEGRSSRFYNYYQSCVGYGKNTTLRGIMLDSIRQLSQNAISNNLSVTRTLKVFQFLFDITTAIDESNPQELIPRIGASLPSIALQIFRNDSCDPKNIRRVSLDLDEMYEEYKSCKNNTNELLDAITEIFGTEFPLDFFRTLLSDFPSESEIREAYRSKNYTLIALSDLQKQSTLISWGELLLDLTGVRANNDTKLQIYFKDNLFRALRRIDDHNQRHPSHLLKFIIAFNAGNIYNELQPVLPRDLESKCLKITANWWLSEDASYLYMSSFTYDELNTIKSKVADIFKQLKQTLTSKLETIYWASPEGRDALIKKLNDIQISMPEASYFEQKENEVYPNFIQYFFTKRPENISDLNKTPGNPQILKYYWTHLAKAFQPLPRSLHSRNLILVPLGAVESLRFTKTNEKYDYMTLASVGNLLAHEIASYFDVIGIQYWDKSRGSPFPSLKHDDFTRSNYENYIKCQRDEIFKYSTEIVIPATNQLVKLMIPPHTLNERLSDAAGVRLAHDTFHRLAAQKSTPWLDFNNDQLFYIAYAQTHCTKAPLTASSISLHENPELPSRLRVYAAGISDRRIGRAFECPEGSKLSPDFSCGAFPYIEDPIPAA</sequence>
<dbReference type="SUPFAM" id="SSF55486">
    <property type="entry name" value="Metalloproteases ('zincins'), catalytic domain"/>
    <property type="match status" value="1"/>
</dbReference>
<dbReference type="GO" id="GO:0005886">
    <property type="term" value="C:plasma membrane"/>
    <property type="evidence" value="ECO:0007669"/>
    <property type="project" value="UniProtKB-SubCell"/>
</dbReference>
<dbReference type="InterPro" id="IPR024079">
    <property type="entry name" value="MetalloPept_cat_dom_sf"/>
</dbReference>